<dbReference type="OrthoDB" id="5293556at2"/>
<dbReference type="Proteomes" id="UP000293671">
    <property type="component" value="Unassembled WGS sequence"/>
</dbReference>
<keyword evidence="2 4" id="KW-0238">DNA-binding</keyword>
<dbReference type="PROSITE" id="PS50977">
    <property type="entry name" value="HTH_TETR_2"/>
    <property type="match status" value="1"/>
</dbReference>
<dbReference type="Gene3D" id="1.10.357.10">
    <property type="entry name" value="Tetracycline Repressor, domain 2"/>
    <property type="match status" value="1"/>
</dbReference>
<comment type="caution">
    <text evidence="6">The sequence shown here is derived from an EMBL/GenBank/DDBJ whole genome shotgun (WGS) entry which is preliminary data.</text>
</comment>
<evidence type="ECO:0000256" key="3">
    <source>
        <dbReference type="ARBA" id="ARBA00023163"/>
    </source>
</evidence>
<protein>
    <submittedName>
        <fullName evidence="6">TetR family transcriptional regulator</fullName>
    </submittedName>
</protein>
<evidence type="ECO:0000256" key="4">
    <source>
        <dbReference type="PROSITE-ProRule" id="PRU00335"/>
    </source>
</evidence>
<dbReference type="GO" id="GO:0000976">
    <property type="term" value="F:transcription cis-regulatory region binding"/>
    <property type="evidence" value="ECO:0007669"/>
    <property type="project" value="TreeGrafter"/>
</dbReference>
<organism evidence="6 7">
    <name type="scientific">Rivibacter subsaxonicus</name>
    <dbReference type="NCBI Taxonomy" id="457575"/>
    <lineage>
        <taxon>Bacteria</taxon>
        <taxon>Pseudomonadati</taxon>
        <taxon>Pseudomonadota</taxon>
        <taxon>Betaproteobacteria</taxon>
        <taxon>Burkholderiales</taxon>
        <taxon>Rivibacter</taxon>
    </lineage>
</organism>
<dbReference type="Pfam" id="PF13305">
    <property type="entry name" value="TetR_C_33"/>
    <property type="match status" value="1"/>
</dbReference>
<dbReference type="InterPro" id="IPR036271">
    <property type="entry name" value="Tet_transcr_reg_TetR-rel_C_sf"/>
</dbReference>
<dbReference type="PANTHER" id="PTHR30055">
    <property type="entry name" value="HTH-TYPE TRANSCRIPTIONAL REGULATOR RUTR"/>
    <property type="match status" value="1"/>
</dbReference>
<sequence>MPGTKQGPKEAIDLKEACVRAAHEVIAERGVEQLSLRDVARRLKVSHQAPYKHYPSREHLLAEVVRRCFESFAHYLDGRAHAEDPQLELRALGERYLEYAATHPLEYRLMFGTPWPGPAVETGLVRDAVHAFDILRGVLRRVHGSVAAQRARVDLDAMFIWVNMHGLASIGQSGVMAHLGLAPTVGSKAPAHVMAMMSAALSATHRPPG</sequence>
<proteinExistence type="predicted"/>
<dbReference type="AlphaFoldDB" id="A0A4Q7VDF0"/>
<gene>
    <name evidence="6" type="ORF">EV670_3304</name>
</gene>
<dbReference type="InterPro" id="IPR009057">
    <property type="entry name" value="Homeodomain-like_sf"/>
</dbReference>
<dbReference type="RefSeq" id="WP_130434172.1">
    <property type="nucleotide sequence ID" value="NZ_SHKP01000008.1"/>
</dbReference>
<evidence type="ECO:0000256" key="2">
    <source>
        <dbReference type="ARBA" id="ARBA00023125"/>
    </source>
</evidence>
<name>A0A4Q7VDF0_9BURK</name>
<evidence type="ECO:0000256" key="1">
    <source>
        <dbReference type="ARBA" id="ARBA00023015"/>
    </source>
</evidence>
<keyword evidence="7" id="KW-1185">Reference proteome</keyword>
<dbReference type="SUPFAM" id="SSF48498">
    <property type="entry name" value="Tetracyclin repressor-like, C-terminal domain"/>
    <property type="match status" value="1"/>
</dbReference>
<evidence type="ECO:0000259" key="5">
    <source>
        <dbReference type="PROSITE" id="PS50977"/>
    </source>
</evidence>
<dbReference type="InterPro" id="IPR001647">
    <property type="entry name" value="HTH_TetR"/>
</dbReference>
<accession>A0A4Q7VDF0</accession>
<dbReference type="GO" id="GO:0003700">
    <property type="term" value="F:DNA-binding transcription factor activity"/>
    <property type="evidence" value="ECO:0007669"/>
    <property type="project" value="TreeGrafter"/>
</dbReference>
<dbReference type="EMBL" id="SHKP01000008">
    <property type="protein sequence ID" value="RZT93750.1"/>
    <property type="molecule type" value="Genomic_DNA"/>
</dbReference>
<evidence type="ECO:0000313" key="7">
    <source>
        <dbReference type="Proteomes" id="UP000293671"/>
    </source>
</evidence>
<keyword evidence="3" id="KW-0804">Transcription</keyword>
<feature type="domain" description="HTH tetR-type" evidence="5">
    <location>
        <begin position="12"/>
        <end position="72"/>
    </location>
</feature>
<dbReference type="InterPro" id="IPR025996">
    <property type="entry name" value="MT1864/Rv1816-like_C"/>
</dbReference>
<dbReference type="PANTHER" id="PTHR30055:SF220">
    <property type="entry name" value="TETR-FAMILY REGULATORY PROTEIN"/>
    <property type="match status" value="1"/>
</dbReference>
<evidence type="ECO:0000313" key="6">
    <source>
        <dbReference type="EMBL" id="RZT93750.1"/>
    </source>
</evidence>
<dbReference type="Pfam" id="PF00440">
    <property type="entry name" value="TetR_N"/>
    <property type="match status" value="1"/>
</dbReference>
<keyword evidence="1" id="KW-0805">Transcription regulation</keyword>
<feature type="DNA-binding region" description="H-T-H motif" evidence="4">
    <location>
        <begin position="35"/>
        <end position="54"/>
    </location>
</feature>
<dbReference type="SUPFAM" id="SSF46689">
    <property type="entry name" value="Homeodomain-like"/>
    <property type="match status" value="1"/>
</dbReference>
<reference evidence="6 7" key="1">
    <citation type="submission" date="2019-02" db="EMBL/GenBank/DDBJ databases">
        <title>Genomic Encyclopedia of Type Strains, Phase IV (KMG-IV): sequencing the most valuable type-strain genomes for metagenomic binning, comparative biology and taxonomic classification.</title>
        <authorList>
            <person name="Goeker M."/>
        </authorList>
    </citation>
    <scope>NUCLEOTIDE SEQUENCE [LARGE SCALE GENOMIC DNA]</scope>
    <source>
        <strain evidence="6 7">DSM 19570</strain>
    </source>
</reference>
<dbReference type="InterPro" id="IPR050109">
    <property type="entry name" value="HTH-type_TetR-like_transc_reg"/>
</dbReference>